<reference evidence="1" key="1">
    <citation type="submission" date="2018-02" db="EMBL/GenBank/DDBJ databases">
        <title>Rhizophora mucronata_Transcriptome.</title>
        <authorList>
            <person name="Meera S.P."/>
            <person name="Sreeshan A."/>
            <person name="Augustine A."/>
        </authorList>
    </citation>
    <scope>NUCLEOTIDE SEQUENCE</scope>
    <source>
        <tissue evidence="1">Leaf</tissue>
    </source>
</reference>
<dbReference type="EMBL" id="GGEC01075426">
    <property type="protein sequence ID" value="MBX55910.1"/>
    <property type="molecule type" value="Transcribed_RNA"/>
</dbReference>
<name>A0A2P2PMB7_RHIMU</name>
<protein>
    <submittedName>
        <fullName evidence="1">Uncharacterized protein</fullName>
    </submittedName>
</protein>
<accession>A0A2P2PMB7</accession>
<evidence type="ECO:0000313" key="1">
    <source>
        <dbReference type="EMBL" id="MBX55910.1"/>
    </source>
</evidence>
<sequence>MDTLLESQVSKTHMLTLRLHVNALERHMEWWRKTLCCMVSQWGVALLLN</sequence>
<dbReference type="AlphaFoldDB" id="A0A2P2PMB7"/>
<organism evidence="1">
    <name type="scientific">Rhizophora mucronata</name>
    <name type="common">Asiatic mangrove</name>
    <dbReference type="NCBI Taxonomy" id="61149"/>
    <lineage>
        <taxon>Eukaryota</taxon>
        <taxon>Viridiplantae</taxon>
        <taxon>Streptophyta</taxon>
        <taxon>Embryophyta</taxon>
        <taxon>Tracheophyta</taxon>
        <taxon>Spermatophyta</taxon>
        <taxon>Magnoliopsida</taxon>
        <taxon>eudicotyledons</taxon>
        <taxon>Gunneridae</taxon>
        <taxon>Pentapetalae</taxon>
        <taxon>rosids</taxon>
        <taxon>fabids</taxon>
        <taxon>Malpighiales</taxon>
        <taxon>Rhizophoraceae</taxon>
        <taxon>Rhizophora</taxon>
    </lineage>
</organism>
<proteinExistence type="predicted"/>